<evidence type="ECO:0000313" key="3">
    <source>
        <dbReference type="EMBL" id="NOL49641.1"/>
    </source>
</evidence>
<evidence type="ECO:0000313" key="4">
    <source>
        <dbReference type="Proteomes" id="UP000541421"/>
    </source>
</evidence>
<dbReference type="GO" id="GO:0042597">
    <property type="term" value="C:periplasmic space"/>
    <property type="evidence" value="ECO:0007669"/>
    <property type="project" value="InterPro"/>
</dbReference>
<accession>A0A7Y4LBR9</accession>
<feature type="chain" id="PRO_5031231719" description="Periplasmic heavy metal sensor" evidence="2">
    <location>
        <begin position="26"/>
        <end position="191"/>
    </location>
</feature>
<feature type="signal peptide" evidence="2">
    <location>
        <begin position="1"/>
        <end position="25"/>
    </location>
</feature>
<dbReference type="InterPro" id="IPR012899">
    <property type="entry name" value="LTXXQ"/>
</dbReference>
<dbReference type="Proteomes" id="UP000541421">
    <property type="component" value="Unassembled WGS sequence"/>
</dbReference>
<name>A0A7Y4LBR9_9BURK</name>
<feature type="region of interest" description="Disordered" evidence="1">
    <location>
        <begin position="151"/>
        <end position="191"/>
    </location>
</feature>
<evidence type="ECO:0000256" key="1">
    <source>
        <dbReference type="SAM" id="MobiDB-lite"/>
    </source>
</evidence>
<feature type="compositionally biased region" description="Basic and acidic residues" evidence="1">
    <location>
        <begin position="154"/>
        <end position="176"/>
    </location>
</feature>
<dbReference type="AlphaFoldDB" id="A0A7Y4LBR9"/>
<protein>
    <recommendedName>
        <fullName evidence="5">Periplasmic heavy metal sensor</fullName>
    </recommendedName>
</protein>
<reference evidence="3 4" key="1">
    <citation type="submission" date="2020-05" db="EMBL/GenBank/DDBJ databases">
        <authorList>
            <person name="Niu N."/>
        </authorList>
    </citation>
    <scope>NUCLEOTIDE SEQUENCE [LARGE SCALE GENOMIC DNA]</scope>
    <source>
        <strain evidence="3 4">LMG10982</strain>
    </source>
</reference>
<organism evidence="3 4">
    <name type="scientific">Pelistega europaea</name>
    <dbReference type="NCBI Taxonomy" id="106147"/>
    <lineage>
        <taxon>Bacteria</taxon>
        <taxon>Pseudomonadati</taxon>
        <taxon>Pseudomonadota</taxon>
        <taxon>Betaproteobacteria</taxon>
        <taxon>Burkholderiales</taxon>
        <taxon>Alcaligenaceae</taxon>
        <taxon>Pelistega</taxon>
    </lineage>
</organism>
<gene>
    <name evidence="3" type="ORF">HKX40_05770</name>
</gene>
<dbReference type="EMBL" id="JABGBO010000005">
    <property type="protein sequence ID" value="NOL49641.1"/>
    <property type="molecule type" value="Genomic_DNA"/>
</dbReference>
<feature type="region of interest" description="Disordered" evidence="1">
    <location>
        <begin position="26"/>
        <end position="48"/>
    </location>
</feature>
<comment type="caution">
    <text evidence="3">The sequence shown here is derived from an EMBL/GenBank/DDBJ whole genome shotgun (WGS) entry which is preliminary data.</text>
</comment>
<sequence>MKTTTLKNLLLTSALAFGLAGGAYAQDTSKDAPKAEFSQKMPKHDNRHEGFGLFSPKLIKSLNLTEAQKAKFDEVKDAQQAALNRRETVDRQIREERKSLLSAEIVDLKALLDNGEQFHKEMTEGKVKIREKVLAFWDSLDKDQKIKVTQSLKNKQERMDKFVEQHRKAPKDGDQAKHHHSEQPAVKDGSK</sequence>
<dbReference type="Pfam" id="PF07813">
    <property type="entry name" value="LTXXQ"/>
    <property type="match status" value="1"/>
</dbReference>
<keyword evidence="2" id="KW-0732">Signal</keyword>
<dbReference type="Gene3D" id="1.20.120.1490">
    <property type="match status" value="1"/>
</dbReference>
<evidence type="ECO:0000256" key="2">
    <source>
        <dbReference type="SAM" id="SignalP"/>
    </source>
</evidence>
<keyword evidence="4" id="KW-1185">Reference proteome</keyword>
<proteinExistence type="predicted"/>
<dbReference type="RefSeq" id="WP_171588622.1">
    <property type="nucleotide sequence ID" value="NZ_JABGBO010000005.1"/>
</dbReference>
<evidence type="ECO:0008006" key="5">
    <source>
        <dbReference type="Google" id="ProtNLM"/>
    </source>
</evidence>